<dbReference type="SUPFAM" id="SSF103515">
    <property type="entry name" value="Autotransporter"/>
    <property type="match status" value="1"/>
</dbReference>
<gene>
    <name evidence="1" type="ORF">MNBD_GAMMA15-1356</name>
</gene>
<evidence type="ECO:0000313" key="1">
    <source>
        <dbReference type="EMBL" id="VAW74384.1"/>
    </source>
</evidence>
<evidence type="ECO:0008006" key="2">
    <source>
        <dbReference type="Google" id="ProtNLM"/>
    </source>
</evidence>
<sequence length="341" mass="38556">MKPVFRLLLSVVVGLYATLLQADQIALSNGDRVSGTLIEQNMDQIIIETPYAGKLTIKRSEIIRLTTDHPMRIQLHDGRQIDGILRQVKPGSLSIETPDLQQIPLGGLDTIAAIDAIPSGLPAVFEWRGNVTLSGEEKSGNTNTDKLNISTRIVAEKKNDKRFTVSTRLARENVNNKLTKEQYRLDGKYDHFFHEKWFGFVATSFEQDPFKDIDLRSIFSVGSGYQFYDTDKLRLSLEAGLSYTETRFIVDDDDNYAGFNWGLNWEQSLWGDRLKFFHRHRGNQGLDNRDNLIINAQTGVRVPVAAGLSASAEYDLDWNRSPPDNTKSTDHAFLLGLGYDW</sequence>
<proteinExistence type="predicted"/>
<dbReference type="AlphaFoldDB" id="A0A3B0YZK2"/>
<dbReference type="Pfam" id="PF04338">
    <property type="entry name" value="DUF481"/>
    <property type="match status" value="1"/>
</dbReference>
<dbReference type="EMBL" id="UOFN01000034">
    <property type="protein sequence ID" value="VAW74384.1"/>
    <property type="molecule type" value="Genomic_DNA"/>
</dbReference>
<dbReference type="InterPro" id="IPR007433">
    <property type="entry name" value="DUF481"/>
</dbReference>
<organism evidence="1">
    <name type="scientific">hydrothermal vent metagenome</name>
    <dbReference type="NCBI Taxonomy" id="652676"/>
    <lineage>
        <taxon>unclassified sequences</taxon>
        <taxon>metagenomes</taxon>
        <taxon>ecological metagenomes</taxon>
    </lineage>
</organism>
<reference evidence="1" key="1">
    <citation type="submission" date="2018-06" db="EMBL/GenBank/DDBJ databases">
        <authorList>
            <person name="Zhirakovskaya E."/>
        </authorList>
    </citation>
    <scope>NUCLEOTIDE SEQUENCE</scope>
</reference>
<protein>
    <recommendedName>
        <fullName evidence="2">Peptide chain release factor RF-3</fullName>
    </recommendedName>
</protein>
<accession>A0A3B0YZK2</accession>
<dbReference type="InterPro" id="IPR036709">
    <property type="entry name" value="Autotransporte_beta_dom_sf"/>
</dbReference>
<name>A0A3B0YZK2_9ZZZZ</name>